<dbReference type="Proteomes" id="UP001497700">
    <property type="component" value="Unassembled WGS sequence"/>
</dbReference>
<dbReference type="EMBL" id="MU393488">
    <property type="protein sequence ID" value="KAI4864308.1"/>
    <property type="molecule type" value="Genomic_DNA"/>
</dbReference>
<comment type="caution">
    <text evidence="1">The sequence shown here is derived from an EMBL/GenBank/DDBJ whole genome shotgun (WGS) entry which is preliminary data.</text>
</comment>
<protein>
    <submittedName>
        <fullName evidence="1">Uncharacterized protein</fullName>
    </submittedName>
</protein>
<keyword evidence="2" id="KW-1185">Reference proteome</keyword>
<sequence>MKTAAIISATAALFATLAAAAGGNCGHCTHNNDAGRWADTEEPAAVVKRICEIGGTCERSLGNAKLCAVGDTSECICAEEMAGEWQSKHGGDYWLWSSITCGELAISMSTDV</sequence>
<evidence type="ECO:0000313" key="2">
    <source>
        <dbReference type="Proteomes" id="UP001497700"/>
    </source>
</evidence>
<proteinExistence type="predicted"/>
<evidence type="ECO:0000313" key="1">
    <source>
        <dbReference type="EMBL" id="KAI4864308.1"/>
    </source>
</evidence>
<organism evidence="1 2">
    <name type="scientific">Hypoxylon rubiginosum</name>
    <dbReference type="NCBI Taxonomy" id="110542"/>
    <lineage>
        <taxon>Eukaryota</taxon>
        <taxon>Fungi</taxon>
        <taxon>Dikarya</taxon>
        <taxon>Ascomycota</taxon>
        <taxon>Pezizomycotina</taxon>
        <taxon>Sordariomycetes</taxon>
        <taxon>Xylariomycetidae</taxon>
        <taxon>Xylariales</taxon>
        <taxon>Hypoxylaceae</taxon>
        <taxon>Hypoxylon</taxon>
    </lineage>
</organism>
<accession>A0ACB9YY63</accession>
<gene>
    <name evidence="1" type="ORF">F4820DRAFT_449146</name>
</gene>
<reference evidence="1 2" key="1">
    <citation type="journal article" date="2022" name="New Phytol.">
        <title>Ecological generalism drives hyperdiversity of secondary metabolite gene clusters in xylarialean endophytes.</title>
        <authorList>
            <person name="Franco M.E.E."/>
            <person name="Wisecaver J.H."/>
            <person name="Arnold A.E."/>
            <person name="Ju Y.M."/>
            <person name="Slot J.C."/>
            <person name="Ahrendt S."/>
            <person name="Moore L.P."/>
            <person name="Eastman K.E."/>
            <person name="Scott K."/>
            <person name="Konkel Z."/>
            <person name="Mondo S.J."/>
            <person name="Kuo A."/>
            <person name="Hayes R.D."/>
            <person name="Haridas S."/>
            <person name="Andreopoulos B."/>
            <person name="Riley R."/>
            <person name="LaButti K."/>
            <person name="Pangilinan J."/>
            <person name="Lipzen A."/>
            <person name="Amirebrahimi M."/>
            <person name="Yan J."/>
            <person name="Adam C."/>
            <person name="Keymanesh K."/>
            <person name="Ng V."/>
            <person name="Louie K."/>
            <person name="Northen T."/>
            <person name="Drula E."/>
            <person name="Henrissat B."/>
            <person name="Hsieh H.M."/>
            <person name="Youens-Clark K."/>
            <person name="Lutzoni F."/>
            <person name="Miadlikowska J."/>
            <person name="Eastwood D.C."/>
            <person name="Hamelin R.C."/>
            <person name="Grigoriev I.V."/>
            <person name="U'Ren J.M."/>
        </authorList>
    </citation>
    <scope>NUCLEOTIDE SEQUENCE [LARGE SCALE GENOMIC DNA]</scope>
    <source>
        <strain evidence="1 2">CBS 119005</strain>
    </source>
</reference>
<name>A0ACB9YY63_9PEZI</name>